<keyword evidence="9" id="KW-1133">Transmembrane helix</keyword>
<evidence type="ECO:0000256" key="7">
    <source>
        <dbReference type="ARBA" id="ARBA00022840"/>
    </source>
</evidence>
<dbReference type="EC" id="2.7.13.3" evidence="2"/>
<evidence type="ECO:0000256" key="6">
    <source>
        <dbReference type="ARBA" id="ARBA00022777"/>
    </source>
</evidence>
<keyword evidence="5" id="KW-0547">Nucleotide-binding</keyword>
<dbReference type="GO" id="GO:0005524">
    <property type="term" value="F:ATP binding"/>
    <property type="evidence" value="ECO:0007669"/>
    <property type="project" value="UniProtKB-KW"/>
</dbReference>
<feature type="transmembrane region" description="Helical" evidence="9">
    <location>
        <begin position="91"/>
        <end position="109"/>
    </location>
</feature>
<evidence type="ECO:0000259" key="10">
    <source>
        <dbReference type="Pfam" id="PF07730"/>
    </source>
</evidence>
<evidence type="ECO:0000256" key="5">
    <source>
        <dbReference type="ARBA" id="ARBA00022741"/>
    </source>
</evidence>
<dbReference type="STRING" id="1271860.SAMN05216174_101507"/>
<feature type="transmembrane region" description="Helical" evidence="9">
    <location>
        <begin position="115"/>
        <end position="135"/>
    </location>
</feature>
<evidence type="ECO:0000256" key="1">
    <source>
        <dbReference type="ARBA" id="ARBA00000085"/>
    </source>
</evidence>
<evidence type="ECO:0000256" key="8">
    <source>
        <dbReference type="ARBA" id="ARBA00023012"/>
    </source>
</evidence>
<organism evidence="11 12">
    <name type="scientific">Actinokineospora iranica</name>
    <dbReference type="NCBI Taxonomy" id="1271860"/>
    <lineage>
        <taxon>Bacteria</taxon>
        <taxon>Bacillati</taxon>
        <taxon>Actinomycetota</taxon>
        <taxon>Actinomycetes</taxon>
        <taxon>Pseudonocardiales</taxon>
        <taxon>Pseudonocardiaceae</taxon>
        <taxon>Actinokineospora</taxon>
    </lineage>
</organism>
<keyword evidence="9" id="KW-0472">Membrane</keyword>
<keyword evidence="6 11" id="KW-0418">Kinase</keyword>
<keyword evidence="8" id="KW-0902">Two-component regulatory system</keyword>
<dbReference type="Gene3D" id="1.20.5.1930">
    <property type="match status" value="1"/>
</dbReference>
<reference evidence="12" key="1">
    <citation type="submission" date="2016-10" db="EMBL/GenBank/DDBJ databases">
        <authorList>
            <person name="Varghese N."/>
            <person name="Submissions S."/>
        </authorList>
    </citation>
    <scope>NUCLEOTIDE SEQUENCE [LARGE SCALE GENOMIC DNA]</scope>
    <source>
        <strain evidence="12">IBRC-M 10403</strain>
    </source>
</reference>
<evidence type="ECO:0000256" key="2">
    <source>
        <dbReference type="ARBA" id="ARBA00012438"/>
    </source>
</evidence>
<dbReference type="Pfam" id="PF07730">
    <property type="entry name" value="HisKA_3"/>
    <property type="match status" value="1"/>
</dbReference>
<evidence type="ECO:0000313" key="12">
    <source>
        <dbReference type="Proteomes" id="UP000199501"/>
    </source>
</evidence>
<dbReference type="GO" id="GO:0000155">
    <property type="term" value="F:phosphorelay sensor kinase activity"/>
    <property type="evidence" value="ECO:0007669"/>
    <property type="project" value="InterPro"/>
</dbReference>
<name>A0A1G6JPU5_9PSEU</name>
<evidence type="ECO:0000313" key="11">
    <source>
        <dbReference type="EMBL" id="SDC20760.1"/>
    </source>
</evidence>
<dbReference type="AlphaFoldDB" id="A0A1G6JPU5"/>
<dbReference type="GO" id="GO:0016020">
    <property type="term" value="C:membrane"/>
    <property type="evidence" value="ECO:0007669"/>
    <property type="project" value="InterPro"/>
</dbReference>
<dbReference type="InterPro" id="IPR050482">
    <property type="entry name" value="Sensor_HK_TwoCompSys"/>
</dbReference>
<evidence type="ECO:0000256" key="4">
    <source>
        <dbReference type="ARBA" id="ARBA00022679"/>
    </source>
</evidence>
<keyword evidence="7" id="KW-0067">ATP-binding</keyword>
<protein>
    <recommendedName>
        <fullName evidence="2">histidine kinase</fullName>
        <ecNumber evidence="2">2.7.13.3</ecNumber>
    </recommendedName>
</protein>
<evidence type="ECO:0000256" key="3">
    <source>
        <dbReference type="ARBA" id="ARBA00022553"/>
    </source>
</evidence>
<evidence type="ECO:0000256" key="9">
    <source>
        <dbReference type="SAM" id="Phobius"/>
    </source>
</evidence>
<sequence>MCLVADSALYLALRASVDWGWQGWALHGAIVLADLALVASVRHSGAVAIGQATLGLLEALLWAHGAGTRVAGSFGFAVATYQAGAWLRGRWAVAVFATLILGELGRHLVAGDWVVHRWPALLGLALGLVVLPWLVGRATTTRQTYLAGLAAEAELARRDERAAVRRAVAEERGAVARDLHDVISHYVSAIAMHAGVARMSLNGTGPTQAGQSLSEVESASRAAMVELRRMLDLLHGQDIDDSQRQPGLHGIGDLVDRVRAAGVAARLTLRGTPPRLPESLDVALYRIAQANPHLVTVS</sequence>
<keyword evidence="9" id="KW-0812">Transmembrane</keyword>
<keyword evidence="4" id="KW-0808">Transferase</keyword>
<dbReference type="InterPro" id="IPR011712">
    <property type="entry name" value="Sig_transdc_His_kin_sub3_dim/P"/>
</dbReference>
<feature type="domain" description="Signal transduction histidine kinase subgroup 3 dimerisation and phosphoacceptor" evidence="10">
    <location>
        <begin position="171"/>
        <end position="235"/>
    </location>
</feature>
<dbReference type="PANTHER" id="PTHR24421">
    <property type="entry name" value="NITRATE/NITRITE SENSOR PROTEIN NARX-RELATED"/>
    <property type="match status" value="1"/>
</dbReference>
<dbReference type="GO" id="GO:0046983">
    <property type="term" value="F:protein dimerization activity"/>
    <property type="evidence" value="ECO:0007669"/>
    <property type="project" value="InterPro"/>
</dbReference>
<keyword evidence="3" id="KW-0597">Phosphoprotein</keyword>
<keyword evidence="12" id="KW-1185">Reference proteome</keyword>
<dbReference type="PANTHER" id="PTHR24421:SF10">
    <property type="entry name" value="NITRATE_NITRITE SENSOR PROTEIN NARQ"/>
    <property type="match status" value="1"/>
</dbReference>
<comment type="catalytic activity">
    <reaction evidence="1">
        <text>ATP + protein L-histidine = ADP + protein N-phospho-L-histidine.</text>
        <dbReference type="EC" id="2.7.13.3"/>
    </reaction>
</comment>
<dbReference type="EMBL" id="FMZZ01000001">
    <property type="protein sequence ID" value="SDC20760.1"/>
    <property type="molecule type" value="Genomic_DNA"/>
</dbReference>
<gene>
    <name evidence="11" type="ORF">SAMN05216174_101507</name>
</gene>
<dbReference type="Proteomes" id="UP000199501">
    <property type="component" value="Unassembled WGS sequence"/>
</dbReference>
<accession>A0A1G6JPU5</accession>
<proteinExistence type="predicted"/>